<protein>
    <submittedName>
        <fullName evidence="2">Cotranscriptional regulator FAM172A</fullName>
    </submittedName>
</protein>
<dbReference type="EMBL" id="BMAO01007548">
    <property type="protein sequence ID" value="GFR16716.1"/>
    <property type="molecule type" value="Genomic_DNA"/>
</dbReference>
<dbReference type="GO" id="GO:0005634">
    <property type="term" value="C:nucleus"/>
    <property type="evidence" value="ECO:0007669"/>
    <property type="project" value="TreeGrafter"/>
</dbReference>
<gene>
    <name evidence="2" type="primary">Fam172a</name>
    <name evidence="2" type="ORF">TNCT_479071</name>
</gene>
<evidence type="ECO:0000313" key="3">
    <source>
        <dbReference type="Proteomes" id="UP000887116"/>
    </source>
</evidence>
<proteinExistence type="predicted"/>
<comment type="caution">
    <text evidence="2">The sequence shown here is derived from an EMBL/GenBank/DDBJ whole genome shotgun (WGS) entry which is preliminary data.</text>
</comment>
<dbReference type="InterPro" id="IPR048263">
    <property type="entry name" value="Arb2"/>
</dbReference>
<accession>A0A8X6JRC2</accession>
<dbReference type="Pfam" id="PF22749">
    <property type="entry name" value="Arb2"/>
    <property type="match status" value="1"/>
</dbReference>
<dbReference type="PANTHER" id="PTHR21357:SF4">
    <property type="entry name" value="FAM172 FAMILY PROTEIN HOMOLOG CG10038"/>
    <property type="match status" value="1"/>
</dbReference>
<feature type="non-terminal residue" evidence="2">
    <location>
        <position position="266"/>
    </location>
</feature>
<dbReference type="SUPFAM" id="SSF53474">
    <property type="entry name" value="alpha/beta-Hydrolases"/>
    <property type="match status" value="1"/>
</dbReference>
<dbReference type="InterPro" id="IPR053858">
    <property type="entry name" value="Arb2_dom"/>
</dbReference>
<dbReference type="GO" id="GO:0031048">
    <property type="term" value="P:regulatory ncRNA-mediated heterochromatin formation"/>
    <property type="evidence" value="ECO:0007669"/>
    <property type="project" value="TreeGrafter"/>
</dbReference>
<dbReference type="Gene3D" id="3.40.50.1820">
    <property type="entry name" value="alpha/beta hydrolase"/>
    <property type="match status" value="1"/>
</dbReference>
<dbReference type="PANTHER" id="PTHR21357">
    <property type="entry name" value="FAM172 FAMILY PROTEIN HOMOLOG CG10038"/>
    <property type="match status" value="1"/>
</dbReference>
<dbReference type="AlphaFoldDB" id="A0A8X6JRC2"/>
<keyword evidence="3" id="KW-1185">Reference proteome</keyword>
<evidence type="ECO:0000259" key="1">
    <source>
        <dbReference type="Pfam" id="PF22749"/>
    </source>
</evidence>
<name>A0A8X6JRC2_TRICU</name>
<evidence type="ECO:0000313" key="2">
    <source>
        <dbReference type="EMBL" id="GFR16716.1"/>
    </source>
</evidence>
<reference evidence="2" key="1">
    <citation type="submission" date="2020-07" db="EMBL/GenBank/DDBJ databases">
        <title>Multicomponent nature underlies the extraordinary mechanical properties of spider dragline silk.</title>
        <authorList>
            <person name="Kono N."/>
            <person name="Nakamura H."/>
            <person name="Mori M."/>
            <person name="Yoshida Y."/>
            <person name="Ohtoshi R."/>
            <person name="Malay A.D."/>
            <person name="Moran D.A.P."/>
            <person name="Tomita M."/>
            <person name="Numata K."/>
            <person name="Arakawa K."/>
        </authorList>
    </citation>
    <scope>NUCLEOTIDE SEQUENCE</scope>
</reference>
<dbReference type="InterPro" id="IPR029058">
    <property type="entry name" value="AB_hydrolase_fold"/>
</dbReference>
<dbReference type="Proteomes" id="UP000887116">
    <property type="component" value="Unassembled WGS sequence"/>
</dbReference>
<dbReference type="OrthoDB" id="421951at2759"/>
<sequence>AQDNLIQTEDDTSSQINQEDFPDSFEGFGYRFNEFGQLRHITTGEPFEFNLKKDDHLYNQKRYEALGEIVTNHVFHLLETECNLIKMPIPLDAATGEPSTFIYHSEDAFRNEKIVILIHGNGVVRAGQWSRRLIINDSLNSGTQIPFIKRAMGLGYGVFVLNTNDNRRFLNGVFIKIRGSESAESHANYVWRHVIVPQVAAKQIAIIAHSYGGIVTVNLCRSFPDSFQKRVFAIAFTDSPHSLVNQGLSQPSIKWFRKVRLYCFME</sequence>
<organism evidence="2 3">
    <name type="scientific">Trichonephila clavata</name>
    <name type="common">Joro spider</name>
    <name type="synonym">Nephila clavata</name>
    <dbReference type="NCBI Taxonomy" id="2740835"/>
    <lineage>
        <taxon>Eukaryota</taxon>
        <taxon>Metazoa</taxon>
        <taxon>Ecdysozoa</taxon>
        <taxon>Arthropoda</taxon>
        <taxon>Chelicerata</taxon>
        <taxon>Arachnida</taxon>
        <taxon>Araneae</taxon>
        <taxon>Araneomorphae</taxon>
        <taxon>Entelegynae</taxon>
        <taxon>Araneoidea</taxon>
        <taxon>Nephilidae</taxon>
        <taxon>Trichonephila</taxon>
    </lineage>
</organism>
<feature type="domain" description="Arb2" evidence="1">
    <location>
        <begin position="21"/>
        <end position="253"/>
    </location>
</feature>
<dbReference type="GO" id="GO:0035197">
    <property type="term" value="F:siRNA binding"/>
    <property type="evidence" value="ECO:0007669"/>
    <property type="project" value="TreeGrafter"/>
</dbReference>